<keyword evidence="1" id="KW-0472">Membrane</keyword>
<proteinExistence type="predicted"/>
<protein>
    <submittedName>
        <fullName evidence="2">Uncharacterized protein</fullName>
    </submittedName>
</protein>
<keyword evidence="1" id="KW-1133">Transmembrane helix</keyword>
<accession>A0AAE7WMA6</accession>
<organism evidence="2 3">
    <name type="scientific">Stenotrophomonas phage Paxi</name>
    <dbReference type="NCBI Taxonomy" id="2859653"/>
    <lineage>
        <taxon>Viruses</taxon>
        <taxon>Duplodnaviria</taxon>
        <taxon>Heunggongvirae</taxon>
        <taxon>Uroviricota</taxon>
        <taxon>Caudoviricetes</taxon>
        <taxon>Schitoviridae</taxon>
        <taxon>Pokkenvirus</taxon>
        <taxon>Pokkenvirus paxi</taxon>
    </lineage>
</organism>
<evidence type="ECO:0000313" key="3">
    <source>
        <dbReference type="Proteomes" id="UP000827185"/>
    </source>
</evidence>
<dbReference type="EMBL" id="MZ326856">
    <property type="protein sequence ID" value="QYW01859.1"/>
    <property type="molecule type" value="Genomic_DNA"/>
</dbReference>
<evidence type="ECO:0000313" key="2">
    <source>
        <dbReference type="EMBL" id="QYW01859.1"/>
    </source>
</evidence>
<gene>
    <name evidence="2" type="ORF">CPT_Paxi_093</name>
</gene>
<dbReference type="Proteomes" id="UP000827185">
    <property type="component" value="Segment"/>
</dbReference>
<feature type="transmembrane region" description="Helical" evidence="1">
    <location>
        <begin position="36"/>
        <end position="54"/>
    </location>
</feature>
<evidence type="ECO:0000256" key="1">
    <source>
        <dbReference type="SAM" id="Phobius"/>
    </source>
</evidence>
<name>A0AAE7WMA6_9CAUD</name>
<keyword evidence="1" id="KW-0812">Transmembrane</keyword>
<keyword evidence="3" id="KW-1185">Reference proteome</keyword>
<sequence length="55" mass="6174">MFTHQDYNEANRMEQELHEASLAESEARVRVSNAQAFMWVAIAIAALVASFAYAI</sequence>
<reference evidence="2" key="1">
    <citation type="submission" date="2021-06" db="EMBL/GenBank/DDBJ databases">
        <title>Complete genome sequence of Stenotrophomonas maltophilia phage Paxi.</title>
        <authorList>
            <person name="Jeon E."/>
            <person name="Hudson A."/>
            <person name="Talcott A."/>
            <person name="Clark J."/>
            <person name="Liu M."/>
            <person name="Burrowes B."/>
        </authorList>
    </citation>
    <scope>NUCLEOTIDE SEQUENCE</scope>
</reference>